<proteinExistence type="inferred from homology"/>
<dbReference type="Gene3D" id="3.30.420.40">
    <property type="match status" value="2"/>
</dbReference>
<gene>
    <name evidence="2" type="ORF">K1X15_09915</name>
</gene>
<protein>
    <submittedName>
        <fullName evidence="2">ROK family transcriptional regulator</fullName>
    </submittedName>
</protein>
<accession>A0ABX8WIW0</accession>
<name>A0ABX8WIW0_9HYPH</name>
<evidence type="ECO:0000313" key="3">
    <source>
        <dbReference type="Proteomes" id="UP000825799"/>
    </source>
</evidence>
<dbReference type="EMBL" id="CP080590">
    <property type="protein sequence ID" value="QYO78824.1"/>
    <property type="molecule type" value="Genomic_DNA"/>
</dbReference>
<dbReference type="PANTHER" id="PTHR18964">
    <property type="entry name" value="ROK (REPRESSOR, ORF, KINASE) FAMILY"/>
    <property type="match status" value="1"/>
</dbReference>
<comment type="similarity">
    <text evidence="1">Belongs to the ROK (NagC/XylR) family.</text>
</comment>
<evidence type="ECO:0000313" key="2">
    <source>
        <dbReference type="EMBL" id="QYO78824.1"/>
    </source>
</evidence>
<dbReference type="SUPFAM" id="SSF46785">
    <property type="entry name" value="Winged helix' DNA-binding domain"/>
    <property type="match status" value="1"/>
</dbReference>
<dbReference type="InterPro" id="IPR043129">
    <property type="entry name" value="ATPase_NBD"/>
</dbReference>
<organism evidence="2 3">
    <name type="scientific">Devosia salina</name>
    <dbReference type="NCBI Taxonomy" id="2860336"/>
    <lineage>
        <taxon>Bacteria</taxon>
        <taxon>Pseudomonadati</taxon>
        <taxon>Pseudomonadota</taxon>
        <taxon>Alphaproteobacteria</taxon>
        <taxon>Hyphomicrobiales</taxon>
        <taxon>Devosiaceae</taxon>
        <taxon>Devosia</taxon>
    </lineage>
</organism>
<dbReference type="Proteomes" id="UP000825799">
    <property type="component" value="Chromosome"/>
</dbReference>
<dbReference type="InterPro" id="IPR000600">
    <property type="entry name" value="ROK"/>
</dbReference>
<dbReference type="SUPFAM" id="SSF53067">
    <property type="entry name" value="Actin-like ATPase domain"/>
    <property type="match status" value="1"/>
</dbReference>
<sequence>MVVKIADPLLMREINKYHVLETIRCHGQISRVEIAERTLLSGTTVSAITGALIEEGLIQATHTQPSGDAQRGRPRVLLGLVPDAAYVLGIKISEAMTTVTLVDFRGELVATLQLPVRLARQPADVIADLIEDAMDDCVTRSGIDRGRIRGIGIGVPGLVDPRSGRSYSSSVFGEREVPIGALLGERTGLPVKLEKPANLLALAESWFGHAQREEDFAVVTLDQTASVGLWMETDVHRGASTLGPTFGHLKVGGADAICECGQAGCLNAHVSDAALRRQAAAALGAGFLETPLGRTNIRAALAEACRAGNEGARALIERQGEMVGIGVSHIINLINPEKIIIAFEPEGYGELVEPALRAAAAANSFRTHYASTELIFHTLDDQLWARGAAALMLRDIYSAPWATNYQEENQ</sequence>
<dbReference type="Pfam" id="PF13412">
    <property type="entry name" value="HTH_24"/>
    <property type="match status" value="1"/>
</dbReference>
<keyword evidence="3" id="KW-1185">Reference proteome</keyword>
<dbReference type="Pfam" id="PF00480">
    <property type="entry name" value="ROK"/>
    <property type="match status" value="1"/>
</dbReference>
<dbReference type="Gene3D" id="1.10.10.10">
    <property type="entry name" value="Winged helix-like DNA-binding domain superfamily/Winged helix DNA-binding domain"/>
    <property type="match status" value="1"/>
</dbReference>
<dbReference type="InterPro" id="IPR036390">
    <property type="entry name" value="WH_DNA-bd_sf"/>
</dbReference>
<evidence type="ECO:0000256" key="1">
    <source>
        <dbReference type="ARBA" id="ARBA00006479"/>
    </source>
</evidence>
<dbReference type="InterPro" id="IPR036388">
    <property type="entry name" value="WH-like_DNA-bd_sf"/>
</dbReference>
<dbReference type="PANTHER" id="PTHR18964:SF149">
    <property type="entry name" value="BIFUNCTIONAL UDP-N-ACETYLGLUCOSAMINE 2-EPIMERASE_N-ACETYLMANNOSAMINE KINASE"/>
    <property type="match status" value="1"/>
</dbReference>
<reference evidence="2 3" key="1">
    <citation type="submission" date="2021-08" db="EMBL/GenBank/DDBJ databases">
        <title>Devosia salina sp. nov., isolated from the South China Sea sediment.</title>
        <authorList>
            <person name="Zhou Z."/>
        </authorList>
    </citation>
    <scope>NUCLEOTIDE SEQUENCE [LARGE SCALE GENOMIC DNA]</scope>
    <source>
        <strain evidence="2 3">SCS-3</strain>
    </source>
</reference>